<name>A0AAW2KFX2_SESRA</name>
<dbReference type="Gene3D" id="3.30.465.10">
    <property type="match status" value="1"/>
</dbReference>
<comment type="caution">
    <text evidence="2">The sequence shown here is derived from an EMBL/GenBank/DDBJ whole genome shotgun (WGS) entry which is preliminary data.</text>
</comment>
<dbReference type="InterPro" id="IPR016166">
    <property type="entry name" value="FAD-bd_PCMH"/>
</dbReference>
<organism evidence="2">
    <name type="scientific">Sesamum radiatum</name>
    <name type="common">Black benniseed</name>
    <dbReference type="NCBI Taxonomy" id="300843"/>
    <lineage>
        <taxon>Eukaryota</taxon>
        <taxon>Viridiplantae</taxon>
        <taxon>Streptophyta</taxon>
        <taxon>Embryophyta</taxon>
        <taxon>Tracheophyta</taxon>
        <taxon>Spermatophyta</taxon>
        <taxon>Magnoliopsida</taxon>
        <taxon>eudicotyledons</taxon>
        <taxon>Gunneridae</taxon>
        <taxon>Pentapetalae</taxon>
        <taxon>asterids</taxon>
        <taxon>lamiids</taxon>
        <taxon>Lamiales</taxon>
        <taxon>Pedaliaceae</taxon>
        <taxon>Sesamum</taxon>
    </lineage>
</organism>
<dbReference type="InterPro" id="IPR016169">
    <property type="entry name" value="FAD-bd_PCMH_sub2"/>
</dbReference>
<dbReference type="SUPFAM" id="SSF56176">
    <property type="entry name" value="FAD-binding/transporter-associated domain-like"/>
    <property type="match status" value="1"/>
</dbReference>
<proteinExistence type="predicted"/>
<dbReference type="GO" id="GO:0071949">
    <property type="term" value="F:FAD binding"/>
    <property type="evidence" value="ECO:0007669"/>
    <property type="project" value="InterPro"/>
</dbReference>
<dbReference type="Pfam" id="PF01565">
    <property type="entry name" value="FAD_binding_4"/>
    <property type="match status" value="1"/>
</dbReference>
<evidence type="ECO:0000259" key="1">
    <source>
        <dbReference type="PROSITE" id="PS51387"/>
    </source>
</evidence>
<dbReference type="PANTHER" id="PTHR32448">
    <property type="entry name" value="OS08G0158400 PROTEIN"/>
    <property type="match status" value="1"/>
</dbReference>
<evidence type="ECO:0000313" key="2">
    <source>
        <dbReference type="EMBL" id="KAL0305403.1"/>
    </source>
</evidence>
<dbReference type="InterPro" id="IPR006094">
    <property type="entry name" value="Oxid_FAD_bind_N"/>
</dbReference>
<dbReference type="AlphaFoldDB" id="A0AAW2KFX2"/>
<dbReference type="InterPro" id="IPR036318">
    <property type="entry name" value="FAD-bd_PCMH-like_sf"/>
</dbReference>
<reference evidence="2" key="1">
    <citation type="submission" date="2020-06" db="EMBL/GenBank/DDBJ databases">
        <authorList>
            <person name="Li T."/>
            <person name="Hu X."/>
            <person name="Zhang T."/>
            <person name="Song X."/>
            <person name="Zhang H."/>
            <person name="Dai N."/>
            <person name="Sheng W."/>
            <person name="Hou X."/>
            <person name="Wei L."/>
        </authorList>
    </citation>
    <scope>NUCLEOTIDE SEQUENCE</scope>
    <source>
        <strain evidence="2">G02</strain>
        <tissue evidence="2">Leaf</tissue>
    </source>
</reference>
<sequence>MEDETAWVQSGAFLGELYYRIWEKSKVHGFPAGVCPTVGVGGHISGAGYGNMLRKYGLTVDHVIDAQLVDSNGRVLDRESMGEDLFWAIRGGGGASFGVILAYKLVPVPPTVTVFRLEKSVDENAVQAVFQYQQVVDKLDNDLFIRVLLQPITRNKKRSVRATFIGLFLGSLPGFCPSRILNSRNWD</sequence>
<accession>A0AAW2KFX2</accession>
<gene>
    <name evidence="2" type="ORF">Sradi_5957600</name>
</gene>
<feature type="domain" description="FAD-binding PCMH-type" evidence="1">
    <location>
        <begin position="1"/>
        <end position="110"/>
    </location>
</feature>
<protein>
    <submittedName>
        <fullName evidence="2">Berberine bridge enzyme-like 21</fullName>
    </submittedName>
</protein>
<dbReference type="EMBL" id="JACGWJ010000028">
    <property type="protein sequence ID" value="KAL0305403.1"/>
    <property type="molecule type" value="Genomic_DNA"/>
</dbReference>
<dbReference type="PROSITE" id="PS51387">
    <property type="entry name" value="FAD_PCMH"/>
    <property type="match status" value="1"/>
</dbReference>
<reference evidence="2" key="2">
    <citation type="journal article" date="2024" name="Plant">
        <title>Genomic evolution and insights into agronomic trait innovations of Sesamum species.</title>
        <authorList>
            <person name="Miao H."/>
            <person name="Wang L."/>
            <person name="Qu L."/>
            <person name="Liu H."/>
            <person name="Sun Y."/>
            <person name="Le M."/>
            <person name="Wang Q."/>
            <person name="Wei S."/>
            <person name="Zheng Y."/>
            <person name="Lin W."/>
            <person name="Duan Y."/>
            <person name="Cao H."/>
            <person name="Xiong S."/>
            <person name="Wang X."/>
            <person name="Wei L."/>
            <person name="Li C."/>
            <person name="Ma Q."/>
            <person name="Ju M."/>
            <person name="Zhao R."/>
            <person name="Li G."/>
            <person name="Mu C."/>
            <person name="Tian Q."/>
            <person name="Mei H."/>
            <person name="Zhang T."/>
            <person name="Gao T."/>
            <person name="Zhang H."/>
        </authorList>
    </citation>
    <scope>NUCLEOTIDE SEQUENCE</scope>
    <source>
        <strain evidence="2">G02</strain>
    </source>
</reference>
<dbReference type="Gene3D" id="3.40.462.20">
    <property type="match status" value="1"/>
</dbReference>